<evidence type="ECO:0000256" key="4">
    <source>
        <dbReference type="PROSITE-ProRule" id="PRU00335"/>
    </source>
</evidence>
<evidence type="ECO:0000313" key="7">
    <source>
        <dbReference type="Proteomes" id="UP000192790"/>
    </source>
</evidence>
<keyword evidence="1" id="KW-0805">Transcription regulation</keyword>
<dbReference type="InterPro" id="IPR001647">
    <property type="entry name" value="HTH_TetR"/>
</dbReference>
<organism evidence="6 7">
    <name type="scientific">Papillibacter cinnamivorans DSM 12816</name>
    <dbReference type="NCBI Taxonomy" id="1122930"/>
    <lineage>
        <taxon>Bacteria</taxon>
        <taxon>Bacillati</taxon>
        <taxon>Bacillota</taxon>
        <taxon>Clostridia</taxon>
        <taxon>Eubacteriales</taxon>
        <taxon>Oscillospiraceae</taxon>
        <taxon>Papillibacter</taxon>
    </lineage>
</organism>
<gene>
    <name evidence="6" type="ORF">SAMN02745168_0070</name>
</gene>
<dbReference type="PANTHER" id="PTHR30055">
    <property type="entry name" value="HTH-TYPE TRANSCRIPTIONAL REGULATOR RUTR"/>
    <property type="match status" value="1"/>
</dbReference>
<evidence type="ECO:0000256" key="1">
    <source>
        <dbReference type="ARBA" id="ARBA00023015"/>
    </source>
</evidence>
<dbReference type="EMBL" id="FWXW01000010">
    <property type="protein sequence ID" value="SMC85752.1"/>
    <property type="molecule type" value="Genomic_DNA"/>
</dbReference>
<dbReference type="SUPFAM" id="SSF46689">
    <property type="entry name" value="Homeodomain-like"/>
    <property type="match status" value="1"/>
</dbReference>
<dbReference type="InterPro" id="IPR009057">
    <property type="entry name" value="Homeodomain-like_sf"/>
</dbReference>
<dbReference type="PANTHER" id="PTHR30055:SF234">
    <property type="entry name" value="HTH-TYPE TRANSCRIPTIONAL REGULATOR BETI"/>
    <property type="match status" value="1"/>
</dbReference>
<dbReference type="Gene3D" id="1.10.357.10">
    <property type="entry name" value="Tetracycline Repressor, domain 2"/>
    <property type="match status" value="1"/>
</dbReference>
<evidence type="ECO:0000256" key="2">
    <source>
        <dbReference type="ARBA" id="ARBA00023125"/>
    </source>
</evidence>
<keyword evidence="3" id="KW-0804">Transcription</keyword>
<dbReference type="AlphaFoldDB" id="A0A1W2CLI9"/>
<protein>
    <submittedName>
        <fullName evidence="6">Transcriptional regulator, TetR family</fullName>
    </submittedName>
</protein>
<keyword evidence="7" id="KW-1185">Reference proteome</keyword>
<reference evidence="6 7" key="1">
    <citation type="submission" date="2017-04" db="EMBL/GenBank/DDBJ databases">
        <authorList>
            <person name="Afonso C.L."/>
            <person name="Miller P.J."/>
            <person name="Scott M.A."/>
            <person name="Spackman E."/>
            <person name="Goraichik I."/>
            <person name="Dimitrov K.M."/>
            <person name="Suarez D.L."/>
            <person name="Swayne D.E."/>
        </authorList>
    </citation>
    <scope>NUCLEOTIDE SEQUENCE [LARGE SCALE GENOMIC DNA]</scope>
    <source>
        <strain evidence="6 7">DSM 12816</strain>
    </source>
</reference>
<feature type="DNA-binding region" description="H-T-H motif" evidence="4">
    <location>
        <begin position="27"/>
        <end position="46"/>
    </location>
</feature>
<evidence type="ECO:0000313" key="6">
    <source>
        <dbReference type="EMBL" id="SMC85752.1"/>
    </source>
</evidence>
<dbReference type="Proteomes" id="UP000192790">
    <property type="component" value="Unassembled WGS sequence"/>
</dbReference>
<dbReference type="Pfam" id="PF00440">
    <property type="entry name" value="TetR_N"/>
    <property type="match status" value="1"/>
</dbReference>
<name>A0A1W2CLI9_9FIRM</name>
<evidence type="ECO:0000256" key="3">
    <source>
        <dbReference type="ARBA" id="ARBA00023163"/>
    </source>
</evidence>
<dbReference type="GO" id="GO:0000976">
    <property type="term" value="F:transcription cis-regulatory region binding"/>
    <property type="evidence" value="ECO:0007669"/>
    <property type="project" value="TreeGrafter"/>
</dbReference>
<dbReference type="PRINTS" id="PR00455">
    <property type="entry name" value="HTHTETR"/>
</dbReference>
<keyword evidence="2 4" id="KW-0238">DNA-binding</keyword>
<dbReference type="PROSITE" id="PS50977">
    <property type="entry name" value="HTH_TETR_2"/>
    <property type="match status" value="1"/>
</dbReference>
<dbReference type="RefSeq" id="WP_084235492.1">
    <property type="nucleotide sequence ID" value="NZ_FWXW01000010.1"/>
</dbReference>
<dbReference type="InterPro" id="IPR050109">
    <property type="entry name" value="HTH-type_TetR-like_transc_reg"/>
</dbReference>
<evidence type="ECO:0000259" key="5">
    <source>
        <dbReference type="PROSITE" id="PS50977"/>
    </source>
</evidence>
<dbReference type="GO" id="GO:0003700">
    <property type="term" value="F:DNA-binding transcription factor activity"/>
    <property type="evidence" value="ECO:0007669"/>
    <property type="project" value="TreeGrafter"/>
</dbReference>
<sequence>MKRTNTRQRILSEALRLFAAGGFDAVRVQQIADAVGIRAPSLYKHFKSKQDIFDTILEEMEKRYQKQMGSLQMNGAEPGKDASLFTSMSEEQLVQTGKILFGYFLHDEYAANFRRALSMEQYRSPKLPALYAKQYIDDPLSFQGALFGMLIQTGNLLPEDPGVMALQFYSPVFLLLTLCDCRPEREPEATSLLEKHIRQFYRLYGNKEKKV</sequence>
<feature type="domain" description="HTH tetR-type" evidence="5">
    <location>
        <begin position="4"/>
        <end position="64"/>
    </location>
</feature>
<dbReference type="STRING" id="1122930.SAMN02745168_0070"/>
<accession>A0A1W2CLI9</accession>
<dbReference type="OrthoDB" id="9785164at2"/>
<proteinExistence type="predicted"/>